<protein>
    <recommendedName>
        <fullName evidence="4">C-type lysozyme inhibitor domain-containing protein</fullName>
    </recommendedName>
</protein>
<gene>
    <name evidence="2" type="ordered locus">Zmob_0866</name>
</gene>
<feature type="chain" id="PRO_5002609638" description="C-type lysozyme inhibitor domain-containing protein" evidence="1">
    <location>
        <begin position="24"/>
        <end position="128"/>
    </location>
</feature>
<proteinExistence type="predicted"/>
<dbReference type="eggNOG" id="COG3895">
    <property type="taxonomic scope" value="Bacteria"/>
</dbReference>
<dbReference type="OrthoDB" id="7596807at2"/>
<evidence type="ECO:0000256" key="1">
    <source>
        <dbReference type="SAM" id="SignalP"/>
    </source>
</evidence>
<dbReference type="Proteomes" id="UP000001494">
    <property type="component" value="Chromosome"/>
</dbReference>
<evidence type="ECO:0008006" key="4">
    <source>
        <dbReference type="Google" id="ProtNLM"/>
    </source>
</evidence>
<dbReference type="HOGENOM" id="CLU_1958754_0_0_5"/>
<organism evidence="2 3">
    <name type="scientific">Zymomonas mobilis subsp. mobilis (strain ATCC 10988 / DSM 424 / LMG 404 / NCIMB 8938 / NRRL B-806 / ZM1)</name>
    <dbReference type="NCBI Taxonomy" id="555217"/>
    <lineage>
        <taxon>Bacteria</taxon>
        <taxon>Pseudomonadati</taxon>
        <taxon>Pseudomonadota</taxon>
        <taxon>Alphaproteobacteria</taxon>
        <taxon>Sphingomonadales</taxon>
        <taxon>Zymomonadaceae</taxon>
        <taxon>Zymomonas</taxon>
    </lineage>
</organism>
<feature type="signal peptide" evidence="1">
    <location>
        <begin position="1"/>
        <end position="23"/>
    </location>
</feature>
<dbReference type="RefSeq" id="WP_011240247.1">
    <property type="nucleotide sequence ID" value="NC_017262.1"/>
</dbReference>
<evidence type="ECO:0000313" key="2">
    <source>
        <dbReference type="EMBL" id="AEH62703.1"/>
    </source>
</evidence>
<dbReference type="AlphaFoldDB" id="A0A0H3G1X0"/>
<dbReference type="GeneID" id="79904470"/>
<evidence type="ECO:0000313" key="3">
    <source>
        <dbReference type="Proteomes" id="UP000001494"/>
    </source>
</evidence>
<accession>A0A0H3G1X0</accession>
<name>A0A0H3G1X0_ZYMMA</name>
<reference evidence="2 3" key="1">
    <citation type="journal article" date="2011" name="J. Bacteriol.">
        <title>Genome sequence of the ethanol-producing Zymomonas mobilis subsp. mobilis lectotype strain ATCC 10988.</title>
        <authorList>
            <person name="Pappas K.M."/>
            <person name="Kouvelis V.N."/>
            <person name="Saunders E."/>
            <person name="Brettin T.S."/>
            <person name="Bruce D."/>
            <person name="Detter C."/>
            <person name="Balakireva M."/>
            <person name="Han C.S."/>
            <person name="Savvakis G."/>
            <person name="Kyrpides N.C."/>
            <person name="Typas M.A."/>
        </authorList>
    </citation>
    <scope>NUCLEOTIDE SEQUENCE [LARGE SCALE GENOMIC DNA]</scope>
    <source>
        <strain evidence="3">ATCC 10988 / DSM 424 / CCUG 17860 / LMG 404 / NCIMB 8938 / NRRL B-806 / ZM1</strain>
    </source>
</reference>
<dbReference type="EMBL" id="CP002850">
    <property type="protein sequence ID" value="AEH62703.1"/>
    <property type="molecule type" value="Genomic_DNA"/>
</dbReference>
<dbReference type="PROSITE" id="PS51257">
    <property type="entry name" value="PROKAR_LIPOPROTEIN"/>
    <property type="match status" value="1"/>
</dbReference>
<dbReference type="KEGG" id="zmm:Zmob_0866"/>
<keyword evidence="1" id="KW-0732">Signal</keyword>
<sequence precursor="true">MRIKKNTVLITCLCLLLGGCALADESKVMASHHRVYYRCDDGLGMDTLFRDLNHDVQLTFRHGSSMTLQQVKTSEDVRYGDMSHSLIIKDKYIIWKNGRNAPAINCYPDNTMLIDQSVDRLSSHLSKP</sequence>